<evidence type="ECO:0000256" key="3">
    <source>
        <dbReference type="RuleBase" id="RU367040"/>
    </source>
</evidence>
<dbReference type="GO" id="GO:0060271">
    <property type="term" value="P:cilium assembly"/>
    <property type="evidence" value="ECO:0007669"/>
    <property type="project" value="UniProtKB-UniRule"/>
</dbReference>
<dbReference type="Proteomes" id="UP001626550">
    <property type="component" value="Unassembled WGS sequence"/>
</dbReference>
<keyword evidence="4" id="KW-0175">Coiled coil</keyword>
<keyword evidence="3" id="KW-0966">Cell projection</keyword>
<reference evidence="5 6" key="1">
    <citation type="submission" date="2024-11" db="EMBL/GenBank/DDBJ databases">
        <title>Adaptive evolution of stress response genes in parasites aligns with host niche diversity.</title>
        <authorList>
            <person name="Hahn C."/>
            <person name="Resl P."/>
        </authorList>
    </citation>
    <scope>NUCLEOTIDE SEQUENCE [LARGE SCALE GENOMIC DNA]</scope>
    <source>
        <strain evidence="5">EGGRZ-B1_66</strain>
        <tissue evidence="5">Body</tissue>
    </source>
</reference>
<dbReference type="EMBL" id="JBJKFK010000208">
    <property type="protein sequence ID" value="KAL3318750.1"/>
    <property type="molecule type" value="Genomic_DNA"/>
</dbReference>
<dbReference type="InterPro" id="IPR048256">
    <property type="entry name" value="Tektin-like"/>
</dbReference>
<dbReference type="PANTHER" id="PTHR19960:SF28">
    <property type="match status" value="1"/>
</dbReference>
<dbReference type="Pfam" id="PF03148">
    <property type="entry name" value="Tektin"/>
    <property type="match status" value="2"/>
</dbReference>
<keyword evidence="2" id="KW-0963">Cytoplasm</keyword>
<dbReference type="GO" id="GO:0005930">
    <property type="term" value="C:axoneme"/>
    <property type="evidence" value="ECO:0007669"/>
    <property type="project" value="UniProtKB-SubCell"/>
</dbReference>
<proteinExistence type="inferred from homology"/>
<feature type="coiled-coil region" evidence="4">
    <location>
        <begin position="257"/>
        <end position="287"/>
    </location>
</feature>
<sequence>MDTEIEDLNANLARVVLDSTTLSIENKSEVDVLLQEHICETLEYRKASELELRQQIDLLENLRILRIALLNLLKSLNLTKHISLSCLHFREKRQGTELVHDEPEKCLFRELALCNQLIDNCHYVDWIEASERIINASWNVREDGRQFVDHVNKASQEARCIVKTQWLETNEHLNNNLKNMINLKEIAEKSLKKTLQSLHDLSDKCDQLDQNIKEKKRCVALIETRICLQNKRPEINSSLDPSNSTLRLQAEEEFAMIAKVEAENAGVKEAIVKLEEVKRQLQSALCSKIHAIHIEKHQCVQMREIWPDSPLCTARANV</sequence>
<dbReference type="AlphaFoldDB" id="A0ABD2QGT1"/>
<protein>
    <recommendedName>
        <fullName evidence="3">Tektin</fullName>
    </recommendedName>
</protein>
<comment type="similarity">
    <text evidence="1 3">Belongs to the tektin family.</text>
</comment>
<organism evidence="5 6">
    <name type="scientific">Cichlidogyrus casuarinus</name>
    <dbReference type="NCBI Taxonomy" id="1844966"/>
    <lineage>
        <taxon>Eukaryota</taxon>
        <taxon>Metazoa</taxon>
        <taxon>Spiralia</taxon>
        <taxon>Lophotrochozoa</taxon>
        <taxon>Platyhelminthes</taxon>
        <taxon>Monogenea</taxon>
        <taxon>Monopisthocotylea</taxon>
        <taxon>Dactylogyridea</taxon>
        <taxon>Ancyrocephalidae</taxon>
        <taxon>Cichlidogyrus</taxon>
    </lineage>
</organism>
<evidence type="ECO:0000256" key="2">
    <source>
        <dbReference type="ARBA" id="ARBA00022490"/>
    </source>
</evidence>
<keyword evidence="3" id="KW-0282">Flagellum</keyword>
<keyword evidence="3" id="KW-0969">Cilium</keyword>
<accession>A0ABD2QGT1</accession>
<dbReference type="InterPro" id="IPR000435">
    <property type="entry name" value="Tektins"/>
</dbReference>
<name>A0ABD2QGT1_9PLAT</name>
<evidence type="ECO:0000313" key="6">
    <source>
        <dbReference type="Proteomes" id="UP001626550"/>
    </source>
</evidence>
<evidence type="ECO:0000313" key="5">
    <source>
        <dbReference type="EMBL" id="KAL3318750.1"/>
    </source>
</evidence>
<dbReference type="PANTHER" id="PTHR19960">
    <property type="entry name" value="TEKTIN"/>
    <property type="match status" value="1"/>
</dbReference>
<evidence type="ECO:0000256" key="1">
    <source>
        <dbReference type="ARBA" id="ARBA00007209"/>
    </source>
</evidence>
<comment type="subcellular location">
    <subcellularLocation>
        <location evidence="3">Cytoplasm</location>
        <location evidence="3">Cytoskeleton</location>
        <location evidence="3">Cilium axoneme</location>
    </subcellularLocation>
</comment>
<dbReference type="GO" id="GO:0060294">
    <property type="term" value="P:cilium movement involved in cell motility"/>
    <property type="evidence" value="ECO:0007669"/>
    <property type="project" value="UniProtKB-UniRule"/>
</dbReference>
<comment type="caution">
    <text evidence="5">The sequence shown here is derived from an EMBL/GenBank/DDBJ whole genome shotgun (WGS) entry which is preliminary data.</text>
</comment>
<gene>
    <name evidence="5" type="ORF">Ciccas_002591</name>
</gene>
<keyword evidence="6" id="KW-1185">Reference proteome</keyword>
<dbReference type="GO" id="GO:0015630">
    <property type="term" value="C:microtubule cytoskeleton"/>
    <property type="evidence" value="ECO:0007669"/>
    <property type="project" value="UniProtKB-UniRule"/>
</dbReference>
<feature type="coiled-coil region" evidence="4">
    <location>
        <begin position="170"/>
        <end position="218"/>
    </location>
</feature>
<evidence type="ECO:0000256" key="4">
    <source>
        <dbReference type="SAM" id="Coils"/>
    </source>
</evidence>